<dbReference type="PANTHER" id="PTHR43204:SF1">
    <property type="entry name" value="ABC TRANSPORTER I FAMILY MEMBER 6, CHLOROPLASTIC"/>
    <property type="match status" value="1"/>
</dbReference>
<reference evidence="5 7" key="1">
    <citation type="submission" date="2019-01" db="EMBL/GenBank/DDBJ databases">
        <title>Whole genome sequencing and annotation enables comparative genome analysis that reveals unique features of the Chlamydia suis R19 Genome.</title>
        <authorList>
            <person name="Dimond Z.E."/>
        </authorList>
    </citation>
    <scope>NUCLEOTIDE SEQUENCE [LARGE SCALE GENOMIC DNA]</scope>
    <source>
        <strain evidence="5 7">R19</strain>
    </source>
</reference>
<dbReference type="CDD" id="cd03217">
    <property type="entry name" value="ABC_FeS_Assembly"/>
    <property type="match status" value="1"/>
</dbReference>
<dbReference type="Proteomes" id="UP000512184">
    <property type="component" value="Chromosome"/>
</dbReference>
<sequence>MLHLYDIYVSCEEKKIVEGLSLSIRPGELHIIMGPNGAGKSTLAKVLAGEESVEVISGRMTLAGRDLIALSPEERAHAGLFISFQNPPEIPGVNNRIFLKEACNACRKANNQAALDDVAFDELLASLEEIYGFPGFHFFSDRNVNEGFSGGEKKKNELWQMLALEPRMIILDEPDSGLDVDALKGICTTLQVYRHKHPESAFCIVTHNPKLGDLLQPDYVHILLNGKIVFSGDMHLMEELERKSYQELLDTVTLE</sequence>
<proteinExistence type="inferred from homology"/>
<dbReference type="Pfam" id="PF00005">
    <property type="entry name" value="ABC_tran"/>
    <property type="match status" value="1"/>
</dbReference>
<dbReference type="InterPro" id="IPR027417">
    <property type="entry name" value="P-loop_NTPase"/>
</dbReference>
<gene>
    <name evidence="6" type="primary">sufC</name>
    <name evidence="5" type="ORF">Chls_063</name>
    <name evidence="6" type="ORF">INQ84_01500</name>
</gene>
<comment type="similarity">
    <text evidence="1">Belongs to the ABC transporter superfamily. Ycf16 family.</text>
</comment>
<evidence type="ECO:0000313" key="6">
    <source>
        <dbReference type="EMBL" id="QYC74660.1"/>
    </source>
</evidence>
<evidence type="ECO:0000313" key="8">
    <source>
        <dbReference type="Proteomes" id="UP000825134"/>
    </source>
</evidence>
<dbReference type="InterPro" id="IPR003439">
    <property type="entry name" value="ABC_transporter-like_ATP-bd"/>
</dbReference>
<reference evidence="6" key="2">
    <citation type="journal article" date="2021" name="Front. Microbiol.">
        <title>Generation of Tetracycline and Rifamycin Resistant Chlamydia Suis Recombinants.</title>
        <authorList>
            <person name="Marti H."/>
            <person name="Bommana S."/>
            <person name="Read T.D."/>
            <person name="Pesch T."/>
            <person name="Prahauser B."/>
            <person name="Dean D."/>
            <person name="Borel N."/>
        </authorList>
    </citation>
    <scope>NUCLEOTIDE SEQUENCE</scope>
    <source>
        <strain evidence="6">208.1</strain>
    </source>
</reference>
<keyword evidence="7" id="KW-1185">Reference proteome</keyword>
<accession>A0AAQ0EMB7</accession>
<dbReference type="GO" id="GO:0016887">
    <property type="term" value="F:ATP hydrolysis activity"/>
    <property type="evidence" value="ECO:0007669"/>
    <property type="project" value="InterPro"/>
</dbReference>
<evidence type="ECO:0000256" key="2">
    <source>
        <dbReference type="ARBA" id="ARBA00022741"/>
    </source>
</evidence>
<evidence type="ECO:0000313" key="5">
    <source>
        <dbReference type="EMBL" id="QHP82938.1"/>
    </source>
</evidence>
<dbReference type="EMBL" id="CP035278">
    <property type="protein sequence ID" value="QHP82938.1"/>
    <property type="molecule type" value="Genomic_DNA"/>
</dbReference>
<dbReference type="GO" id="GO:0005524">
    <property type="term" value="F:ATP binding"/>
    <property type="evidence" value="ECO:0007669"/>
    <property type="project" value="UniProtKB-KW"/>
</dbReference>
<organism evidence="6 8">
    <name type="scientific">Chlamydia suis</name>
    <dbReference type="NCBI Taxonomy" id="83559"/>
    <lineage>
        <taxon>Bacteria</taxon>
        <taxon>Pseudomonadati</taxon>
        <taxon>Chlamydiota</taxon>
        <taxon>Chlamydiia</taxon>
        <taxon>Chlamydiales</taxon>
        <taxon>Chlamydiaceae</taxon>
        <taxon>Chlamydia/Chlamydophila group</taxon>
        <taxon>Chlamydia</taxon>
    </lineage>
</organism>
<evidence type="ECO:0000313" key="7">
    <source>
        <dbReference type="Proteomes" id="UP000512184"/>
    </source>
</evidence>
<dbReference type="PROSITE" id="PS50893">
    <property type="entry name" value="ABC_TRANSPORTER_2"/>
    <property type="match status" value="1"/>
</dbReference>
<dbReference type="EMBL" id="CP063185">
    <property type="protein sequence ID" value="QYC74660.1"/>
    <property type="molecule type" value="Genomic_DNA"/>
</dbReference>
<dbReference type="NCBIfam" id="TIGR01978">
    <property type="entry name" value="sufC"/>
    <property type="match status" value="1"/>
</dbReference>
<evidence type="ECO:0000259" key="4">
    <source>
        <dbReference type="PROSITE" id="PS50893"/>
    </source>
</evidence>
<protein>
    <submittedName>
        <fullName evidence="6">Fe-S cluster assembly ATPase SufC</fullName>
    </submittedName>
    <submittedName>
        <fullName evidence="5">Iron-sulfur cluster assembly ATPase protein SufC</fullName>
    </submittedName>
</protein>
<keyword evidence="2" id="KW-0547">Nucleotide-binding</keyword>
<evidence type="ECO:0000256" key="3">
    <source>
        <dbReference type="ARBA" id="ARBA00022840"/>
    </source>
</evidence>
<keyword evidence="3" id="KW-0067">ATP-binding</keyword>
<dbReference type="InterPro" id="IPR010230">
    <property type="entry name" value="FeS-cluster_ATPase_SufC"/>
</dbReference>
<dbReference type="SUPFAM" id="SSF52540">
    <property type="entry name" value="P-loop containing nucleoside triphosphate hydrolases"/>
    <property type="match status" value="1"/>
</dbReference>
<evidence type="ECO:0000256" key="1">
    <source>
        <dbReference type="ARBA" id="ARBA00006216"/>
    </source>
</evidence>
<dbReference type="SMART" id="SM00382">
    <property type="entry name" value="AAA"/>
    <property type="match status" value="1"/>
</dbReference>
<dbReference type="Gene3D" id="3.40.50.300">
    <property type="entry name" value="P-loop containing nucleotide triphosphate hydrolases"/>
    <property type="match status" value="1"/>
</dbReference>
<feature type="domain" description="ABC transporter" evidence="4">
    <location>
        <begin position="2"/>
        <end position="250"/>
    </location>
</feature>
<dbReference type="InterPro" id="IPR003593">
    <property type="entry name" value="AAA+_ATPase"/>
</dbReference>
<dbReference type="Proteomes" id="UP000825134">
    <property type="component" value="Chromosome"/>
</dbReference>
<dbReference type="AlphaFoldDB" id="A0AAQ0EMB7"/>
<name>A0AAQ0EMB7_9CHLA</name>
<dbReference type="PANTHER" id="PTHR43204">
    <property type="entry name" value="ABC TRANSPORTER I FAMILY MEMBER 6, CHLOROPLASTIC"/>
    <property type="match status" value="1"/>
</dbReference>
<dbReference type="RefSeq" id="WP_080122569.1">
    <property type="nucleotide sequence ID" value="NZ_CP035278.1"/>
</dbReference>